<evidence type="ECO:0000313" key="1">
    <source>
        <dbReference type="EMBL" id="MDT0622686.1"/>
    </source>
</evidence>
<comment type="caution">
    <text evidence="1">The sequence shown here is derived from an EMBL/GenBank/DDBJ whole genome shotgun (WGS) entry which is preliminary data.</text>
</comment>
<dbReference type="RefSeq" id="WP_311388383.1">
    <property type="nucleotide sequence ID" value="NZ_JAVRHU010000005.1"/>
</dbReference>
<proteinExistence type="predicted"/>
<gene>
    <name evidence="1" type="ORF">RM520_13735</name>
</gene>
<dbReference type="InterPro" id="IPR036909">
    <property type="entry name" value="Cyt_c-like_dom_sf"/>
</dbReference>
<evidence type="ECO:0000313" key="2">
    <source>
        <dbReference type="Proteomes" id="UP001250662"/>
    </source>
</evidence>
<dbReference type="Proteomes" id="UP001250662">
    <property type="component" value="Unassembled WGS sequence"/>
</dbReference>
<reference evidence="1 2" key="1">
    <citation type="submission" date="2023-09" db="EMBL/GenBank/DDBJ databases">
        <authorList>
            <person name="Rey-Velasco X."/>
        </authorList>
    </citation>
    <scope>NUCLEOTIDE SEQUENCE [LARGE SCALE GENOMIC DNA]</scope>
    <source>
        <strain evidence="1 2">P007</strain>
    </source>
</reference>
<protein>
    <recommendedName>
        <fullName evidence="3">Haem-binding domain-containing protein</fullName>
    </recommendedName>
</protein>
<accession>A0ABU3BKI9</accession>
<name>A0ABU3BKI9_9FLAO</name>
<evidence type="ECO:0008006" key="3">
    <source>
        <dbReference type="Google" id="ProtNLM"/>
    </source>
</evidence>
<dbReference type="SUPFAM" id="SSF46626">
    <property type="entry name" value="Cytochrome c"/>
    <property type="match status" value="1"/>
</dbReference>
<organism evidence="1 2">
    <name type="scientific">Croceitalea vernalis</name>
    <dbReference type="NCBI Taxonomy" id="3075599"/>
    <lineage>
        <taxon>Bacteria</taxon>
        <taxon>Pseudomonadati</taxon>
        <taxon>Bacteroidota</taxon>
        <taxon>Flavobacteriia</taxon>
        <taxon>Flavobacteriales</taxon>
        <taxon>Flavobacteriaceae</taxon>
        <taxon>Croceitalea</taxon>
    </lineage>
</organism>
<keyword evidence="2" id="KW-1185">Reference proteome</keyword>
<sequence length="123" mass="14251">MMVTLVKFLIGISIALLVNSTNNYQSIRESNKLTEVYVSSNGIKESKPDAFQILDHKCNVCHRKRNKKRVFTTENMNTWADDIYTQVFVKKRMPKSKKIKLTSKEYQDLLTWISSTRTSTNGI</sequence>
<dbReference type="EMBL" id="JAVRHU010000005">
    <property type="protein sequence ID" value="MDT0622686.1"/>
    <property type="molecule type" value="Genomic_DNA"/>
</dbReference>